<protein>
    <submittedName>
        <fullName evidence="1">Uncharacterized protein</fullName>
    </submittedName>
</protein>
<dbReference type="AlphaFoldDB" id="A0A7I8JYL4"/>
<reference evidence="1" key="1">
    <citation type="submission" date="2020-02" db="EMBL/GenBank/DDBJ databases">
        <authorList>
            <person name="Scholz U."/>
            <person name="Mascher M."/>
            <person name="Fiebig A."/>
        </authorList>
    </citation>
    <scope>NUCLEOTIDE SEQUENCE</scope>
</reference>
<dbReference type="InterPro" id="IPR049152">
    <property type="entry name" value="EFR3-like_ARM"/>
</dbReference>
<proteinExistence type="predicted"/>
<dbReference type="InterPro" id="IPR055296">
    <property type="entry name" value="SRL2-like"/>
</dbReference>
<dbReference type="PANTHER" id="PTHR46087:SF11">
    <property type="entry name" value="PROTEIN SEMI-ROLLED LEAF 2"/>
    <property type="match status" value="1"/>
</dbReference>
<sequence>MGFISRRVLPACGNMCVCCPALRPSSRQPVKRYKKLLAQIFPKNLDGPPNDRKILKLCEYAARNPLRLPKIAKFLEQRSYKELRCEHINFINIITETYCKLLCICKEQMAYFAVSLLNVIVELLDNKRAETVHILGCQTLTTFIYSQVWFMREFSHFFSGFDEIAVVALDNYDSSQSTEDGGARQESRHNWVNEVVRCEARGLTGLGTDINSNILGRPRPEIRDTSLLTREEIETPEIWAQICIQKIVEMAKGSSTMRRILEPMLIYFDTRKHWIPDQGLSMLVLSDISYWVKGSGNELGLIAAVIRHLDHKNVVHDPKVKSDIIQISAGLIRQLRTQNVVPEIGVISDLCRHLRKSLQATVDVVGPEESGWNTSLQSSIQNCLLEIVKGIDDAHPLFDMMAITLEELPPVAIVSRATIGSLLILAHIISITVHSNSQMDDPYLSVSDEFQIHVKLPSDIREYNSEADKKAAAASLSLLRNSAAECGGSLQPILVRGLCRLTDLAADDLDRLLSETFTPDDELLFGPKSVFDWVRTPEVAHSEESLSFDEECSRTSSVGGEVTSESPAVDHPHFFPKKNGLPSLPQVISVGQLLESALQVAGQVAGTCVSTSPLPYGTMASQCEALGIGTRKKFSYWLGSSDELESDLPLPALGGFSQLSLGKERRGLGLDLDEDGFPRAEPCLALHLPPASPFDNFWKAARF</sequence>
<evidence type="ECO:0000313" key="2">
    <source>
        <dbReference type="Proteomes" id="UP000663760"/>
    </source>
</evidence>
<keyword evidence="2" id="KW-1185">Reference proteome</keyword>
<accession>A0A7I8JYL4</accession>
<dbReference type="Pfam" id="PF21052">
    <property type="entry name" value="EFR3_ARM"/>
    <property type="match status" value="1"/>
</dbReference>
<name>A0A7I8JYL4_SPIIN</name>
<organism evidence="1 2">
    <name type="scientific">Spirodela intermedia</name>
    <name type="common">Intermediate duckweed</name>
    <dbReference type="NCBI Taxonomy" id="51605"/>
    <lineage>
        <taxon>Eukaryota</taxon>
        <taxon>Viridiplantae</taxon>
        <taxon>Streptophyta</taxon>
        <taxon>Embryophyta</taxon>
        <taxon>Tracheophyta</taxon>
        <taxon>Spermatophyta</taxon>
        <taxon>Magnoliopsida</taxon>
        <taxon>Liliopsida</taxon>
        <taxon>Araceae</taxon>
        <taxon>Lemnoideae</taxon>
        <taxon>Spirodela</taxon>
    </lineage>
</organism>
<dbReference type="PANTHER" id="PTHR46087">
    <property type="entry name" value="PUTATIVE, EXPRESSED-RELATED"/>
    <property type="match status" value="1"/>
</dbReference>
<gene>
    <name evidence="1" type="ORF">SI8410_01001115</name>
</gene>
<dbReference type="OrthoDB" id="19232at2759"/>
<dbReference type="Proteomes" id="UP000663760">
    <property type="component" value="Chromosome 1"/>
</dbReference>
<evidence type="ECO:0000313" key="1">
    <source>
        <dbReference type="EMBL" id="CAA7388986.1"/>
    </source>
</evidence>
<dbReference type="EMBL" id="LR746264">
    <property type="protein sequence ID" value="CAA7388986.1"/>
    <property type="molecule type" value="Genomic_DNA"/>
</dbReference>